<dbReference type="InterPro" id="IPR017441">
    <property type="entry name" value="Protein_kinase_ATP_BS"/>
</dbReference>
<dbReference type="Proteomes" id="UP001652660">
    <property type="component" value="Chromosome 6e"/>
</dbReference>
<dbReference type="InterPro" id="IPR011009">
    <property type="entry name" value="Kinase-like_dom_sf"/>
</dbReference>
<gene>
    <name evidence="21" type="primary">LOC113696146</name>
</gene>
<evidence type="ECO:0000256" key="13">
    <source>
        <dbReference type="ARBA" id="ARBA00022989"/>
    </source>
</evidence>
<dbReference type="Pfam" id="PF08263">
    <property type="entry name" value="LRRNT_2"/>
    <property type="match status" value="1"/>
</dbReference>
<keyword evidence="10 16" id="KW-0547">Nucleotide-binding</keyword>
<evidence type="ECO:0000256" key="5">
    <source>
        <dbReference type="ARBA" id="ARBA00022614"/>
    </source>
</evidence>
<dbReference type="Gene3D" id="1.10.510.10">
    <property type="entry name" value="Transferase(Phosphotransferase) domain 1"/>
    <property type="match status" value="1"/>
</dbReference>
<keyword evidence="9" id="KW-0677">Repeat</keyword>
<feature type="binding site" evidence="16">
    <location>
        <position position="768"/>
    </location>
    <ligand>
        <name>ATP</name>
        <dbReference type="ChEBI" id="CHEBI:30616"/>
    </ligand>
</feature>
<evidence type="ECO:0000256" key="3">
    <source>
        <dbReference type="ARBA" id="ARBA00012513"/>
    </source>
</evidence>
<evidence type="ECO:0000256" key="2">
    <source>
        <dbReference type="ARBA" id="ARBA00008684"/>
    </source>
</evidence>
<comment type="similarity">
    <text evidence="2">Belongs to the protein kinase superfamily. Ser/Thr protein kinase family.</text>
</comment>
<keyword evidence="11" id="KW-0418">Kinase</keyword>
<keyword evidence="15" id="KW-0325">Glycoprotein</keyword>
<dbReference type="Gene3D" id="3.80.10.10">
    <property type="entry name" value="Ribonuclease Inhibitor"/>
    <property type="match status" value="3"/>
</dbReference>
<evidence type="ECO:0000256" key="16">
    <source>
        <dbReference type="PROSITE-ProRule" id="PRU10141"/>
    </source>
</evidence>
<dbReference type="Pfam" id="PF07714">
    <property type="entry name" value="PK_Tyr_Ser-Thr"/>
    <property type="match status" value="1"/>
</dbReference>
<evidence type="ECO:0000256" key="7">
    <source>
        <dbReference type="ARBA" id="ARBA00022692"/>
    </source>
</evidence>
<keyword evidence="8 18" id="KW-0732">Signal</keyword>
<evidence type="ECO:0000256" key="4">
    <source>
        <dbReference type="ARBA" id="ARBA00022527"/>
    </source>
</evidence>
<keyword evidence="5" id="KW-0433">Leucine-rich repeat</keyword>
<feature type="chain" id="PRO_5046022598" description="non-specific serine/threonine protein kinase" evidence="18">
    <location>
        <begin position="21"/>
        <end position="1078"/>
    </location>
</feature>
<dbReference type="InterPro" id="IPR032675">
    <property type="entry name" value="LRR_dom_sf"/>
</dbReference>
<dbReference type="PANTHER" id="PTHR45974:SF216">
    <property type="entry name" value="PROTEIN KINASE DOMAIN-CONTAINING PROTEIN"/>
    <property type="match status" value="1"/>
</dbReference>
<evidence type="ECO:0000313" key="20">
    <source>
        <dbReference type="Proteomes" id="UP001652660"/>
    </source>
</evidence>
<organism evidence="20 21">
    <name type="scientific">Coffea arabica</name>
    <name type="common">Arabian coffee</name>
    <dbReference type="NCBI Taxonomy" id="13443"/>
    <lineage>
        <taxon>Eukaryota</taxon>
        <taxon>Viridiplantae</taxon>
        <taxon>Streptophyta</taxon>
        <taxon>Embryophyta</taxon>
        <taxon>Tracheophyta</taxon>
        <taxon>Spermatophyta</taxon>
        <taxon>Magnoliopsida</taxon>
        <taxon>eudicotyledons</taxon>
        <taxon>Gunneridae</taxon>
        <taxon>Pentapetalae</taxon>
        <taxon>asterids</taxon>
        <taxon>lamiids</taxon>
        <taxon>Gentianales</taxon>
        <taxon>Rubiaceae</taxon>
        <taxon>Ixoroideae</taxon>
        <taxon>Gardenieae complex</taxon>
        <taxon>Bertiereae - Coffeeae clade</taxon>
        <taxon>Coffeeae</taxon>
        <taxon>Coffea</taxon>
    </lineage>
</organism>
<dbReference type="Pfam" id="PF00560">
    <property type="entry name" value="LRR_1"/>
    <property type="match status" value="4"/>
</dbReference>
<keyword evidence="20" id="KW-1185">Reference proteome</keyword>
<evidence type="ECO:0000256" key="18">
    <source>
        <dbReference type="SAM" id="SignalP"/>
    </source>
</evidence>
<dbReference type="PROSITE" id="PS00108">
    <property type="entry name" value="PROTEIN_KINASE_ST"/>
    <property type="match status" value="1"/>
</dbReference>
<dbReference type="RefSeq" id="XP_071910239.1">
    <property type="nucleotide sequence ID" value="XM_072054138.1"/>
</dbReference>
<evidence type="ECO:0000256" key="14">
    <source>
        <dbReference type="ARBA" id="ARBA00023136"/>
    </source>
</evidence>
<keyword evidence="7 17" id="KW-0812">Transmembrane</keyword>
<dbReference type="InterPro" id="IPR001611">
    <property type="entry name" value="Leu-rich_rpt"/>
</dbReference>
<dbReference type="PANTHER" id="PTHR45974">
    <property type="entry name" value="RECEPTOR-LIKE PROTEIN 55"/>
    <property type="match status" value="1"/>
</dbReference>
<dbReference type="PROSITE" id="PS50011">
    <property type="entry name" value="PROTEIN_KINASE_DOM"/>
    <property type="match status" value="1"/>
</dbReference>
<evidence type="ECO:0000256" key="12">
    <source>
        <dbReference type="ARBA" id="ARBA00022840"/>
    </source>
</evidence>
<dbReference type="Gene3D" id="3.30.200.20">
    <property type="entry name" value="Phosphorylase Kinase, domain 1"/>
    <property type="match status" value="1"/>
</dbReference>
<proteinExistence type="inferred from homology"/>
<feature type="transmembrane region" description="Helical" evidence="17">
    <location>
        <begin position="675"/>
        <end position="698"/>
    </location>
</feature>
<dbReference type="PROSITE" id="PS00107">
    <property type="entry name" value="PROTEIN_KINASE_ATP"/>
    <property type="match status" value="1"/>
</dbReference>
<accession>A0ABM4USH7</accession>
<name>A0ABM4USH7_COFAR</name>
<keyword evidence="4" id="KW-0723">Serine/threonine-protein kinase</keyword>
<dbReference type="CDD" id="cd14066">
    <property type="entry name" value="STKc_IRAK"/>
    <property type="match status" value="1"/>
</dbReference>
<sequence length="1078" mass="119635">MKITFLSFFIFLGFPHQINPVLPHSPKYHRHSHTVSISNSFCPPCFSQLRTQPRLLKVFADRDMMPSCICTTSMLVSIVFAVSLYCCCCCSPGLLALAQRTHPSEVSALHAIATNLIDTNNVLENWRKGDPCITNWTGVLCFDAFGADGYFHVTVLLLMNRNLSGTLAPQLGQLSQLHILNFMWNHLTGSIPKEIGNIASLRLLLLNGNKLSGSLPDELGYLSNLDRFQIDENQLSGSIPKSFSNLHRIKHIHFNNNSLSGQIPPELSNLTTVVHLLLDNNHLSGYLPSEFSTFPQLSILQLDNNNFSGAEIPASYGNLSNLVKLCGMSSSFCIIVWKRYHYDDGMLEAMRLMGSRKFELVLCKYRRSLRNCSLEGPIPDLSWIKNLSYLDLSQNQLSGTIPPNNLSNNLTTIVLSDNQLNGSIPESFSYLPLLQKLSLDNNFFTGSVTVDLWQNRSFSSAARLLIDVQNNSLSNIIGDLDPPVNVMLRLQGNPVCRNANIKNISPFCGPGADINDVPSNSTNSNKHCPIQACPIDNYFEYVPESPVPCFCASPLRIGYRLKSPSFCYFPPYEYAFESYLTSSLSLNLYQVSINSYSWEKGPRLTMYLKLFPVASADRSGYFNTSEILRIRDIFTSWKFHGNDFFGPYELLNFTLLGHYSYVNSETSGNSMSKGILVAIVLAAVVVAVSISATITVFVTKRHKRYQLAPSRRRLSSKLSIKIEDVKSFTFEELALATNHFSSSTQVGQGGYGTVHRGTLADNTIVAIKRAKEGSLQGQKEFLTEIELLSRLHHRNLVSLLGYCDEEGEQMLVYEFMPNGALQDWLSVAQFFHVTAKSGKTLNFGARLRIALGAAKGILYLHTEANPPIFHRDVKASNILLDSKLTAKVADFGLSRLAPVVDDEGALPEHVSTFVKGTPGYLDPEYFLTRKLTDKSDVYSLGVVFLEILTGKQPILHGKNIVREVNLAHQSGAVFSIIDTRMGSYPSECVERFIALGLKCCQDKPEDRPSIVDVVRELENILRIMPETGVDSSESRSKFFSESVSPSSLSANTSRDLYALSSTSGGGLITEASLSVTPR</sequence>
<feature type="signal peptide" evidence="18">
    <location>
        <begin position="1"/>
        <end position="20"/>
    </location>
</feature>
<dbReference type="SUPFAM" id="SSF52058">
    <property type="entry name" value="L domain-like"/>
    <property type="match status" value="1"/>
</dbReference>
<dbReference type="InterPro" id="IPR013210">
    <property type="entry name" value="LRR_N_plant-typ"/>
</dbReference>
<evidence type="ECO:0000256" key="15">
    <source>
        <dbReference type="ARBA" id="ARBA00023180"/>
    </source>
</evidence>
<dbReference type="GeneID" id="113696146"/>
<reference evidence="21" key="1">
    <citation type="submission" date="2025-08" db="UniProtKB">
        <authorList>
            <consortium name="RefSeq"/>
        </authorList>
    </citation>
    <scope>IDENTIFICATION</scope>
    <source>
        <tissue evidence="21">Leaves</tissue>
    </source>
</reference>
<evidence type="ECO:0000256" key="9">
    <source>
        <dbReference type="ARBA" id="ARBA00022737"/>
    </source>
</evidence>
<dbReference type="SUPFAM" id="SSF56112">
    <property type="entry name" value="Protein kinase-like (PK-like)"/>
    <property type="match status" value="1"/>
</dbReference>
<evidence type="ECO:0000256" key="10">
    <source>
        <dbReference type="ARBA" id="ARBA00022741"/>
    </source>
</evidence>
<keyword evidence="12 16" id="KW-0067">ATP-binding</keyword>
<evidence type="ECO:0000256" key="1">
    <source>
        <dbReference type="ARBA" id="ARBA00004370"/>
    </source>
</evidence>
<evidence type="ECO:0000313" key="21">
    <source>
        <dbReference type="RefSeq" id="XP_071910239.1"/>
    </source>
</evidence>
<dbReference type="EC" id="2.7.11.1" evidence="3"/>
<dbReference type="InterPro" id="IPR000719">
    <property type="entry name" value="Prot_kinase_dom"/>
</dbReference>
<dbReference type="InterPro" id="IPR008271">
    <property type="entry name" value="Ser/Thr_kinase_AS"/>
</dbReference>
<evidence type="ECO:0000256" key="8">
    <source>
        <dbReference type="ARBA" id="ARBA00022729"/>
    </source>
</evidence>
<evidence type="ECO:0000256" key="11">
    <source>
        <dbReference type="ARBA" id="ARBA00022777"/>
    </source>
</evidence>
<comment type="subcellular location">
    <subcellularLocation>
        <location evidence="1">Membrane</location>
    </subcellularLocation>
</comment>
<protein>
    <recommendedName>
        <fullName evidence="3">non-specific serine/threonine protein kinase</fullName>
        <ecNumber evidence="3">2.7.11.1</ecNumber>
    </recommendedName>
</protein>
<keyword evidence="13 17" id="KW-1133">Transmembrane helix</keyword>
<dbReference type="SMART" id="SM00220">
    <property type="entry name" value="S_TKc"/>
    <property type="match status" value="1"/>
</dbReference>
<feature type="domain" description="Protein kinase" evidence="19">
    <location>
        <begin position="740"/>
        <end position="1021"/>
    </location>
</feature>
<dbReference type="InterPro" id="IPR001245">
    <property type="entry name" value="Ser-Thr/Tyr_kinase_cat_dom"/>
</dbReference>
<evidence type="ECO:0000259" key="19">
    <source>
        <dbReference type="PROSITE" id="PS50011"/>
    </source>
</evidence>
<evidence type="ECO:0000256" key="6">
    <source>
        <dbReference type="ARBA" id="ARBA00022679"/>
    </source>
</evidence>
<keyword evidence="14 17" id="KW-0472">Membrane</keyword>
<evidence type="ECO:0000256" key="17">
    <source>
        <dbReference type="SAM" id="Phobius"/>
    </source>
</evidence>
<keyword evidence="6" id="KW-0808">Transferase</keyword>